<dbReference type="Pfam" id="PF13191">
    <property type="entry name" value="AAA_16"/>
    <property type="match status" value="1"/>
</dbReference>
<feature type="domain" description="AAA+ ATPase" evidence="1">
    <location>
        <begin position="47"/>
        <end position="231"/>
    </location>
</feature>
<dbReference type="InterPro" id="IPR041664">
    <property type="entry name" value="AAA_16"/>
</dbReference>
<dbReference type="InterPro" id="IPR003593">
    <property type="entry name" value="AAA+_ATPase"/>
</dbReference>
<dbReference type="EMBL" id="RYUH01000011">
    <property type="protein sequence ID" value="RYQ10158.1"/>
    <property type="molecule type" value="Genomic_DNA"/>
</dbReference>
<reference evidence="2 3" key="1">
    <citation type="submission" date="2018-12" db="EMBL/GenBank/DDBJ databases">
        <title>Unveiling genomic diversity among members of the Bifidobacterium pseudolongum species, a widely distributed gut commensal of the animal kingdom.</title>
        <authorList>
            <person name="Lugli G.A."/>
            <person name="Duranti S."/>
            <person name="Albert K."/>
            <person name="Mancabelli L."/>
            <person name="Napoli S."/>
            <person name="Viappiani A."/>
            <person name="Anzalone R."/>
            <person name="Longhi G."/>
            <person name="Milani C."/>
            <person name="Turroni F."/>
            <person name="Alessandri G."/>
            <person name="Sela D.A."/>
            <person name="Van Sinderen D."/>
            <person name="Ventura M."/>
        </authorList>
    </citation>
    <scope>NUCLEOTIDE SEQUENCE [LARGE SCALE GENOMIC DNA]</scope>
    <source>
        <strain evidence="2 3">2093B</strain>
    </source>
</reference>
<proteinExistence type="predicted"/>
<sequence length="402" mass="44537">MDDELAVTGALNPFSPGAGRPPKELVGRTQELDAMRTIILRTAAGYTNRGLIFSGLRGVGKTVLLHRMMQMAKQAGLMTFRLEPSGSYDHDVAALTKDMERSIRRYRRAHFQQRAKDVVERVQSLNIQTPLAGAEITLHAPTPTDSALELEIAVEDLSEILAEEHSGLFLFLDEFQEMDTRLMGTLIGLQHRLGQDMLPFYIIGTGLPNLPGVLTASRSYAERLFEYHEIGGLSDATVARCLQETVEQSGQRFTEEALNRLVLDAQGYPYYLQAYGEAAFNETTSNPIPLDAVLAGEPQALRILDNGLYDSRWQRSTQLGRQYMHAMASLNTDTCDTAAIADALHRKAHDLTSVRKNLIELGLIYAPERGKVAFTIPGMADYIQRTNPADTLPYDAKNGVSH</sequence>
<dbReference type="PANTHER" id="PTHR34301:SF8">
    <property type="entry name" value="ATPASE DOMAIN-CONTAINING PROTEIN"/>
    <property type="match status" value="1"/>
</dbReference>
<protein>
    <submittedName>
        <fullName evidence="2">AAA ATPase domain-containing protein</fullName>
    </submittedName>
</protein>
<dbReference type="PANTHER" id="PTHR34301">
    <property type="entry name" value="DNA-BINDING PROTEIN-RELATED"/>
    <property type="match status" value="1"/>
</dbReference>
<gene>
    <name evidence="2" type="ORF">PG2093B_1252</name>
</gene>
<dbReference type="InterPro" id="IPR027417">
    <property type="entry name" value="P-loop_NTPase"/>
</dbReference>
<evidence type="ECO:0000313" key="2">
    <source>
        <dbReference type="EMBL" id="RYQ10158.1"/>
    </source>
</evidence>
<dbReference type="SUPFAM" id="SSF52540">
    <property type="entry name" value="P-loop containing nucleoside triphosphate hydrolases"/>
    <property type="match status" value="1"/>
</dbReference>
<comment type="caution">
    <text evidence="2">The sequence shown here is derived from an EMBL/GenBank/DDBJ whole genome shotgun (WGS) entry which is preliminary data.</text>
</comment>
<dbReference type="RefSeq" id="WP_129897786.1">
    <property type="nucleotide sequence ID" value="NZ_RYUH01000011.1"/>
</dbReference>
<accession>A0A4Q5A1I2</accession>
<dbReference type="Gene3D" id="3.40.50.300">
    <property type="entry name" value="P-loop containing nucleotide triphosphate hydrolases"/>
    <property type="match status" value="1"/>
</dbReference>
<name>A0A4Q5A1I2_9BIFI</name>
<dbReference type="AlphaFoldDB" id="A0A4Q5A1I2"/>
<dbReference type="SMART" id="SM00382">
    <property type="entry name" value="AAA"/>
    <property type="match status" value="1"/>
</dbReference>
<organism evidence="2 3">
    <name type="scientific">Bifidobacterium pseudolongum subsp. globosum</name>
    <dbReference type="NCBI Taxonomy" id="1690"/>
    <lineage>
        <taxon>Bacteria</taxon>
        <taxon>Bacillati</taxon>
        <taxon>Actinomycetota</taxon>
        <taxon>Actinomycetes</taxon>
        <taxon>Bifidobacteriales</taxon>
        <taxon>Bifidobacteriaceae</taxon>
        <taxon>Bifidobacterium</taxon>
    </lineage>
</organism>
<dbReference type="Proteomes" id="UP000292568">
    <property type="component" value="Unassembled WGS sequence"/>
</dbReference>
<evidence type="ECO:0000259" key="1">
    <source>
        <dbReference type="SMART" id="SM00382"/>
    </source>
</evidence>
<evidence type="ECO:0000313" key="3">
    <source>
        <dbReference type="Proteomes" id="UP000292568"/>
    </source>
</evidence>